<evidence type="ECO:0000313" key="1">
    <source>
        <dbReference type="EMBL" id="ALC80324.1"/>
    </source>
</evidence>
<reference evidence="2" key="1">
    <citation type="submission" date="2015-08" db="EMBL/GenBank/DDBJ databases">
        <title>Genome sequencing project for genomic taxonomy and phylogenomics of Bacillus-like bacteria.</title>
        <authorList>
            <person name="Liu B."/>
            <person name="Wang J."/>
            <person name="Zhu Y."/>
            <person name="Liu G."/>
            <person name="Chen Q."/>
            <person name="Chen Z."/>
            <person name="Lan J."/>
            <person name="Che J."/>
            <person name="Ge C."/>
            <person name="Shi H."/>
            <person name="Pan Z."/>
            <person name="Liu X."/>
        </authorList>
    </citation>
    <scope>NUCLEOTIDE SEQUENCE [LARGE SCALE GENOMIC DNA]</scope>
    <source>
        <strain evidence="2">FJAT-4402</strain>
    </source>
</reference>
<organism evidence="1 2">
    <name type="scientific">Bacillus gobiensis</name>
    <dbReference type="NCBI Taxonomy" id="1441095"/>
    <lineage>
        <taxon>Bacteria</taxon>
        <taxon>Bacillati</taxon>
        <taxon>Bacillota</taxon>
        <taxon>Bacilli</taxon>
        <taxon>Bacillales</taxon>
        <taxon>Bacillaceae</taxon>
        <taxon>Bacillus</taxon>
    </lineage>
</organism>
<dbReference type="SUPFAM" id="SSF51735">
    <property type="entry name" value="NAD(P)-binding Rossmann-fold domains"/>
    <property type="match status" value="1"/>
</dbReference>
<dbReference type="OrthoDB" id="9792005at2"/>
<dbReference type="PATRIC" id="fig|1441095.3.peg.211"/>
<dbReference type="RefSeq" id="WP_053602050.1">
    <property type="nucleotide sequence ID" value="NZ_CP012600.1"/>
</dbReference>
<gene>
    <name evidence="1" type="ORF">AM592_00950</name>
</gene>
<dbReference type="PANTHER" id="PTHR13812">
    <property type="entry name" value="KETIMINE REDUCTASE MU-CRYSTALLIN"/>
    <property type="match status" value="1"/>
</dbReference>
<dbReference type="Gene3D" id="3.40.50.720">
    <property type="entry name" value="NAD(P)-binding Rossmann-like Domain"/>
    <property type="match status" value="1"/>
</dbReference>
<dbReference type="PANTHER" id="PTHR13812:SF19">
    <property type="entry name" value="KETIMINE REDUCTASE MU-CRYSTALLIN"/>
    <property type="match status" value="1"/>
</dbReference>
<dbReference type="EMBL" id="CP012600">
    <property type="protein sequence ID" value="ALC80324.1"/>
    <property type="molecule type" value="Genomic_DNA"/>
</dbReference>
<dbReference type="Gene3D" id="3.30.1780.10">
    <property type="entry name" value="ornithine cyclodeaminase, domain 1"/>
    <property type="match status" value="1"/>
</dbReference>
<evidence type="ECO:0000313" key="2">
    <source>
        <dbReference type="Proteomes" id="UP000067625"/>
    </source>
</evidence>
<sequence length="334" mass="36337">MYLFEENDIRKHVKLDQTAIQLIEGGFTQLAAGNVTLPPIMRIDVPEHNGEVDVKSAYIKGLDSFALKISSGFFNNPSLGLPSLSGMMMLFQSKTGLPEAVLLDNGYLTDVRTAAAGAVAANHLVKQKLQYAGVIGTGLQARLQMHALYAVRPFKAITVFGRSEEAVRVYASEMEKALGVTVRIADSPEQVVKESEAVVTTTPSKQPLIKANWIHPGLHITAMGSDAEHKQELEAQVFTKADVIVCDVKSQCFRLGELHHAKDQGILSEETESILELGELTSMKKTGRQNESQVTVCDLTGTGVQDTVIARFAYEQLITRGRGLVLGKDTANTK</sequence>
<dbReference type="InterPro" id="IPR036291">
    <property type="entry name" value="NAD(P)-bd_dom_sf"/>
</dbReference>
<dbReference type="AlphaFoldDB" id="A0A0M4FE26"/>
<dbReference type="STRING" id="1441095.AM592_00950"/>
<name>A0A0M4FE26_9BACI</name>
<dbReference type="Pfam" id="PF02423">
    <property type="entry name" value="OCD_Mu_crystall"/>
    <property type="match status" value="1"/>
</dbReference>
<keyword evidence="2" id="KW-1185">Reference proteome</keyword>
<dbReference type="Proteomes" id="UP000067625">
    <property type="component" value="Chromosome"/>
</dbReference>
<dbReference type="PIRSF" id="PIRSF001439">
    <property type="entry name" value="CryM"/>
    <property type="match status" value="1"/>
</dbReference>
<dbReference type="InterPro" id="IPR003462">
    <property type="entry name" value="ODC_Mu_crystall"/>
</dbReference>
<proteinExistence type="predicted"/>
<reference evidence="1 2" key="2">
    <citation type="journal article" date="2016" name="Int. J. Syst. Evol. Microbiol.">
        <title>Bacillus gobiensis sp. nov., isolated from a soil sample.</title>
        <authorList>
            <person name="Liu B."/>
            <person name="Liu G.H."/>
            <person name="Cetin S."/>
            <person name="Schumann P."/>
            <person name="Pan Z.Z."/>
            <person name="Chen Q.Q."/>
        </authorList>
    </citation>
    <scope>NUCLEOTIDE SEQUENCE [LARGE SCALE GENOMIC DNA]</scope>
    <source>
        <strain evidence="1 2">FJAT-4402</strain>
    </source>
</reference>
<dbReference type="InterPro" id="IPR023401">
    <property type="entry name" value="ODC_N"/>
</dbReference>
<protein>
    <submittedName>
        <fullName evidence="1">Ethanolamine utilization protein EutC</fullName>
    </submittedName>
</protein>
<dbReference type="GO" id="GO:0005737">
    <property type="term" value="C:cytoplasm"/>
    <property type="evidence" value="ECO:0007669"/>
    <property type="project" value="TreeGrafter"/>
</dbReference>
<accession>A0A0M4FE26</accession>
<dbReference type="NCBIfam" id="NF006141">
    <property type="entry name" value="PRK08291.1"/>
    <property type="match status" value="1"/>
</dbReference>